<evidence type="ECO:0000256" key="9">
    <source>
        <dbReference type="SAM" id="Phobius"/>
    </source>
</evidence>
<evidence type="ECO:0000256" key="2">
    <source>
        <dbReference type="ARBA" id="ARBA00005245"/>
    </source>
</evidence>
<comment type="function">
    <text evidence="8">Component of the signal peptidase complex (SPC) which catalyzes the cleavage of N-terminal signal sequences from nascent proteins as they are translocated into the lumen of the endoplasmic reticulum. Dispensable for SPC enzymatic activity.</text>
</comment>
<feature type="transmembrane region" description="Helical" evidence="9">
    <location>
        <begin position="81"/>
        <end position="101"/>
    </location>
</feature>
<dbReference type="GO" id="GO:0006465">
    <property type="term" value="P:signal peptide processing"/>
    <property type="evidence" value="ECO:0007669"/>
    <property type="project" value="InterPro"/>
</dbReference>
<evidence type="ECO:0000256" key="4">
    <source>
        <dbReference type="ARBA" id="ARBA00022692"/>
    </source>
</evidence>
<evidence type="ECO:0000256" key="5">
    <source>
        <dbReference type="ARBA" id="ARBA00022824"/>
    </source>
</evidence>
<gene>
    <name evidence="10" type="ORF">BP00DRAFT_498486</name>
</gene>
<dbReference type="GO" id="GO:0005787">
    <property type="term" value="C:signal peptidase complex"/>
    <property type="evidence" value="ECO:0007669"/>
    <property type="project" value="InterPro"/>
</dbReference>
<evidence type="ECO:0000313" key="11">
    <source>
        <dbReference type="Proteomes" id="UP000248817"/>
    </source>
</evidence>
<comment type="similarity">
    <text evidence="2">Belongs to the SPCS1 family.</text>
</comment>
<dbReference type="AlphaFoldDB" id="A0A2V5HXH3"/>
<keyword evidence="4 9" id="KW-0812">Transmembrane</keyword>
<evidence type="ECO:0000256" key="7">
    <source>
        <dbReference type="ARBA" id="ARBA00023136"/>
    </source>
</evidence>
<dbReference type="InterPro" id="IPR009542">
    <property type="entry name" value="Spc1/SPCS1"/>
</dbReference>
<protein>
    <recommendedName>
        <fullName evidence="3">Signal peptidase complex subunit 1</fullName>
    </recommendedName>
</protein>
<comment type="subcellular location">
    <subcellularLocation>
        <location evidence="1">Endoplasmic reticulum membrane</location>
        <topology evidence="1">Multi-pass membrane protein</topology>
    </subcellularLocation>
</comment>
<name>A0A2V5HXH3_9EURO</name>
<organism evidence="10 11">
    <name type="scientific">Aspergillus indologenus CBS 114.80</name>
    <dbReference type="NCBI Taxonomy" id="1450541"/>
    <lineage>
        <taxon>Eukaryota</taxon>
        <taxon>Fungi</taxon>
        <taxon>Dikarya</taxon>
        <taxon>Ascomycota</taxon>
        <taxon>Pezizomycotina</taxon>
        <taxon>Eurotiomycetes</taxon>
        <taxon>Eurotiomycetidae</taxon>
        <taxon>Eurotiales</taxon>
        <taxon>Aspergillaceae</taxon>
        <taxon>Aspergillus</taxon>
        <taxon>Aspergillus subgen. Circumdati</taxon>
    </lineage>
</organism>
<keyword evidence="5" id="KW-0256">Endoplasmic reticulum</keyword>
<evidence type="ECO:0000256" key="8">
    <source>
        <dbReference type="ARBA" id="ARBA00045204"/>
    </source>
</evidence>
<evidence type="ECO:0000313" key="10">
    <source>
        <dbReference type="EMBL" id="PYI26804.1"/>
    </source>
</evidence>
<keyword evidence="6 9" id="KW-1133">Transmembrane helix</keyword>
<keyword evidence="7 9" id="KW-0472">Membrane</keyword>
<feature type="transmembrane region" description="Helical" evidence="9">
    <location>
        <begin position="45"/>
        <end position="61"/>
    </location>
</feature>
<dbReference type="PANTHER" id="PTHR13202">
    <property type="entry name" value="MICROSOMAL SIGNAL PEPTIDASE 12 KDA SUBUNIT"/>
    <property type="match status" value="1"/>
</dbReference>
<dbReference type="Proteomes" id="UP000248817">
    <property type="component" value="Unassembled WGS sequence"/>
</dbReference>
<evidence type="ECO:0000256" key="3">
    <source>
        <dbReference type="ARBA" id="ARBA00017059"/>
    </source>
</evidence>
<sequence>MDNLLSPIQDALEGQIDYQGQHMAELLSTVLLIISGVSTSMLDPPMSLFLFLAISVPWAAYKYFRKAIAFLVGYIQQDIHLTLWVGLAGTAATGLVVIPPWPMYNKRPEKWLAPTSAGMGVAGVMVDGVKVA</sequence>
<dbReference type="EMBL" id="KZ825585">
    <property type="protein sequence ID" value="PYI26804.1"/>
    <property type="molecule type" value="Genomic_DNA"/>
</dbReference>
<dbReference type="Pfam" id="PF06645">
    <property type="entry name" value="SPC12"/>
    <property type="match status" value="1"/>
</dbReference>
<keyword evidence="11" id="KW-1185">Reference proteome</keyword>
<reference evidence="10 11" key="1">
    <citation type="submission" date="2018-02" db="EMBL/GenBank/DDBJ databases">
        <title>The genomes of Aspergillus section Nigri reveals drivers in fungal speciation.</title>
        <authorList>
            <consortium name="DOE Joint Genome Institute"/>
            <person name="Vesth T.C."/>
            <person name="Nybo J."/>
            <person name="Theobald S."/>
            <person name="Brandl J."/>
            <person name="Frisvad J.C."/>
            <person name="Nielsen K.F."/>
            <person name="Lyhne E.K."/>
            <person name="Kogle M.E."/>
            <person name="Kuo A."/>
            <person name="Riley R."/>
            <person name="Clum A."/>
            <person name="Nolan M."/>
            <person name="Lipzen A."/>
            <person name="Salamov A."/>
            <person name="Henrissat B."/>
            <person name="Wiebenga A."/>
            <person name="De vries R.P."/>
            <person name="Grigoriev I.V."/>
            <person name="Mortensen U.H."/>
            <person name="Andersen M.R."/>
            <person name="Baker S.E."/>
        </authorList>
    </citation>
    <scope>NUCLEOTIDE SEQUENCE [LARGE SCALE GENOMIC DNA]</scope>
    <source>
        <strain evidence="10 11">CBS 114.80</strain>
    </source>
</reference>
<dbReference type="GO" id="GO:0045047">
    <property type="term" value="P:protein targeting to ER"/>
    <property type="evidence" value="ECO:0007669"/>
    <property type="project" value="TreeGrafter"/>
</dbReference>
<evidence type="ECO:0000256" key="1">
    <source>
        <dbReference type="ARBA" id="ARBA00004477"/>
    </source>
</evidence>
<dbReference type="PANTHER" id="PTHR13202:SF0">
    <property type="entry name" value="SIGNAL PEPTIDASE COMPLEX SUBUNIT 1"/>
    <property type="match status" value="1"/>
</dbReference>
<accession>A0A2V5HXH3</accession>
<proteinExistence type="inferred from homology"/>
<evidence type="ECO:0000256" key="6">
    <source>
        <dbReference type="ARBA" id="ARBA00022989"/>
    </source>
</evidence>